<name>A0ACC6Q366_9ACTN</name>
<dbReference type="EMBL" id="JBBKAJ010000022">
    <property type="protein sequence ID" value="MEJ8638057.1"/>
    <property type="molecule type" value="Genomic_DNA"/>
</dbReference>
<evidence type="ECO:0000313" key="1">
    <source>
        <dbReference type="EMBL" id="MEJ8638057.1"/>
    </source>
</evidence>
<evidence type="ECO:0000313" key="2">
    <source>
        <dbReference type="Proteomes" id="UP001377168"/>
    </source>
</evidence>
<comment type="caution">
    <text evidence="1">The sequence shown here is derived from an EMBL/GenBank/DDBJ whole genome shotgun (WGS) entry which is preliminary data.</text>
</comment>
<keyword evidence="2" id="KW-1185">Reference proteome</keyword>
<dbReference type="Proteomes" id="UP001377168">
    <property type="component" value="Unassembled WGS sequence"/>
</dbReference>
<protein>
    <submittedName>
        <fullName evidence="1">Uncharacterized protein</fullName>
    </submittedName>
</protein>
<proteinExistence type="predicted"/>
<organism evidence="1 2">
    <name type="scientific">Streptomyces achmelvichensis</name>
    <dbReference type="NCBI Taxonomy" id="3134111"/>
    <lineage>
        <taxon>Bacteria</taxon>
        <taxon>Bacillati</taxon>
        <taxon>Actinomycetota</taxon>
        <taxon>Actinomycetes</taxon>
        <taxon>Kitasatosporales</taxon>
        <taxon>Streptomycetaceae</taxon>
        <taxon>Streptomyces</taxon>
    </lineage>
</organism>
<accession>A0ACC6Q366</accession>
<reference evidence="1" key="1">
    <citation type="submission" date="2024-03" db="EMBL/GenBank/DDBJ databases">
        <title>Novel Streptomyces species of biotechnological and ecological value are a feature of Machair soil.</title>
        <authorList>
            <person name="Prole J.R."/>
            <person name="Goodfellow M."/>
            <person name="Allenby N."/>
            <person name="Ward A.C."/>
        </authorList>
    </citation>
    <scope>NUCLEOTIDE SEQUENCE</scope>
    <source>
        <strain evidence="1">MS2.AVA.5</strain>
    </source>
</reference>
<gene>
    <name evidence="1" type="ORF">WKI67_32365</name>
</gene>
<sequence>MTVSPRAGVLAGLADVRAVPVDRGGALWRLSEAGRQLDANIIRVPPGDRVARHAEADLDVLLCVLDGDGELETDAGRQRLEAGSVAWLPRGSHRALSAGADGLAYVTAHTRRPGLAIRNASAVAAVSAEPEGGEAACLLSRICPACDRPAEAIDARYCSRCGSSLAS</sequence>